<evidence type="ECO:0000256" key="1">
    <source>
        <dbReference type="SAM" id="MobiDB-lite"/>
    </source>
</evidence>
<evidence type="ECO:0000313" key="2">
    <source>
        <dbReference type="EMBL" id="MXU89994.1"/>
    </source>
</evidence>
<sequence length="111" mass="12485">MFAFTQQPFAPHIFFFFFPTRLCRAGPSLSDKKFEKQNFLPQQTAAIYFFSFFVCYTFKGGKGEAGIFSLGEGGGRQEGKGTVKRLIHQKKTTKKHDASSFVKKTEAAAQL</sequence>
<dbReference type="AlphaFoldDB" id="A0A6B0UK24"/>
<protein>
    <submittedName>
        <fullName evidence="2">Putative secreted protein</fullName>
    </submittedName>
</protein>
<reference evidence="2" key="1">
    <citation type="submission" date="2019-12" db="EMBL/GenBank/DDBJ databases">
        <title>An insight into the sialome of adult female Ixodes ricinus ticks feeding for 6 days.</title>
        <authorList>
            <person name="Perner J."/>
            <person name="Ribeiro J.M.C."/>
        </authorList>
    </citation>
    <scope>NUCLEOTIDE SEQUENCE</scope>
    <source>
        <strain evidence="2">Semi-engorged</strain>
        <tissue evidence="2">Salivary glands</tissue>
    </source>
</reference>
<feature type="region of interest" description="Disordered" evidence="1">
    <location>
        <begin position="91"/>
        <end position="111"/>
    </location>
</feature>
<dbReference type="EMBL" id="GIFC01007911">
    <property type="protein sequence ID" value="MXU89994.1"/>
    <property type="molecule type" value="Transcribed_RNA"/>
</dbReference>
<feature type="compositionally biased region" description="Basic and acidic residues" evidence="1">
    <location>
        <begin position="95"/>
        <end position="111"/>
    </location>
</feature>
<name>A0A6B0UK24_IXORI</name>
<accession>A0A6B0UK24</accession>
<proteinExistence type="predicted"/>
<organism evidence="2">
    <name type="scientific">Ixodes ricinus</name>
    <name type="common">Common tick</name>
    <name type="synonym">Acarus ricinus</name>
    <dbReference type="NCBI Taxonomy" id="34613"/>
    <lineage>
        <taxon>Eukaryota</taxon>
        <taxon>Metazoa</taxon>
        <taxon>Ecdysozoa</taxon>
        <taxon>Arthropoda</taxon>
        <taxon>Chelicerata</taxon>
        <taxon>Arachnida</taxon>
        <taxon>Acari</taxon>
        <taxon>Parasitiformes</taxon>
        <taxon>Ixodida</taxon>
        <taxon>Ixodoidea</taxon>
        <taxon>Ixodidae</taxon>
        <taxon>Ixodinae</taxon>
        <taxon>Ixodes</taxon>
    </lineage>
</organism>